<dbReference type="PANTHER" id="PTHR48078:SF9">
    <property type="entry name" value="D-SERINE DEHYDRATASE"/>
    <property type="match status" value="1"/>
</dbReference>
<proteinExistence type="inferred from homology"/>
<keyword evidence="2 4" id="KW-0663">Pyridoxal phosphate</keyword>
<comment type="cofactor">
    <cofactor evidence="1 4">
        <name>pyridoxal 5'-phosphate</name>
        <dbReference type="ChEBI" id="CHEBI:597326"/>
    </cofactor>
</comment>
<dbReference type="PANTHER" id="PTHR48078">
    <property type="entry name" value="THREONINE DEHYDRATASE, MITOCHONDRIAL-RELATED"/>
    <property type="match status" value="1"/>
</dbReference>
<reference evidence="6 7" key="1">
    <citation type="submission" date="2013-02" db="EMBL/GenBank/DDBJ databases">
        <title>The complete genome sequence of Corynebacterium vitaeruminis DSM 20294.</title>
        <authorList>
            <person name="Ruckert C."/>
            <person name="Albersmeier A."/>
            <person name="Kalinowski J."/>
        </authorList>
    </citation>
    <scope>NUCLEOTIDE SEQUENCE [LARGE SCALE GENOMIC DNA]</scope>
    <source>
        <strain evidence="7">ATCC 10234</strain>
    </source>
</reference>
<organism evidence="6 7">
    <name type="scientific">Corynebacterium vitaeruminis DSM 20294</name>
    <dbReference type="NCBI Taxonomy" id="1224164"/>
    <lineage>
        <taxon>Bacteria</taxon>
        <taxon>Bacillati</taxon>
        <taxon>Actinomycetota</taxon>
        <taxon>Actinomycetes</taxon>
        <taxon>Mycobacteriales</taxon>
        <taxon>Corynebacteriaceae</taxon>
        <taxon>Corynebacterium</taxon>
    </lineage>
</organism>
<dbReference type="eggNOG" id="COG3048">
    <property type="taxonomic scope" value="Bacteria"/>
</dbReference>
<comment type="similarity">
    <text evidence="4">Belongs to the serine/threonine dehydratase family. DsdA subfamily.</text>
</comment>
<accession>W5Y068</accession>
<dbReference type="PATRIC" id="fig|1224164.3.peg.1257"/>
<dbReference type="GO" id="GO:0016836">
    <property type="term" value="F:hydro-lyase activity"/>
    <property type="evidence" value="ECO:0007669"/>
    <property type="project" value="UniProtKB-UniRule"/>
</dbReference>
<feature type="modified residue" description="N6-(pyridoxal phosphate)lysine" evidence="4">
    <location>
        <position position="102"/>
    </location>
</feature>
<dbReference type="InterPro" id="IPR000634">
    <property type="entry name" value="Ser/Thr_deHydtase_PyrdxlP-BS"/>
</dbReference>
<evidence type="ECO:0000256" key="2">
    <source>
        <dbReference type="ARBA" id="ARBA00022898"/>
    </source>
</evidence>
<protein>
    <recommendedName>
        <fullName evidence="4">Probable D-serine dehydratase</fullName>
        <ecNumber evidence="4">4.3.1.18</ecNumber>
    </recommendedName>
    <alternativeName>
        <fullName evidence="4">D-serine deaminase</fullName>
        <shortName evidence="4">DSD</shortName>
    </alternativeName>
</protein>
<dbReference type="NCBIfam" id="NF002823">
    <property type="entry name" value="PRK02991.1"/>
    <property type="match status" value="1"/>
</dbReference>
<keyword evidence="7" id="KW-1185">Reference proteome</keyword>
<dbReference type="AlphaFoldDB" id="W5Y068"/>
<evidence type="ECO:0000256" key="3">
    <source>
        <dbReference type="ARBA" id="ARBA00023239"/>
    </source>
</evidence>
<dbReference type="InterPro" id="IPR001926">
    <property type="entry name" value="TrpB-like_PALP"/>
</dbReference>
<evidence type="ECO:0000256" key="4">
    <source>
        <dbReference type="HAMAP-Rule" id="MF_01030"/>
    </source>
</evidence>
<dbReference type="InterPro" id="IPR036052">
    <property type="entry name" value="TrpB-like_PALP_sf"/>
</dbReference>
<dbReference type="InterPro" id="IPR050147">
    <property type="entry name" value="Ser/Thr_Dehydratase"/>
</dbReference>
<evidence type="ECO:0000256" key="1">
    <source>
        <dbReference type="ARBA" id="ARBA00001933"/>
    </source>
</evidence>
<dbReference type="RefSeq" id="WP_025252665.1">
    <property type="nucleotide sequence ID" value="NZ_CP004353.1"/>
</dbReference>
<sequence>MNEELLRAVAARRPVAWLRGERPLDRPLDARLIEEAAERLDRCAPWIAARFPETAAAGGLIESPIQEAPALQRLLNQQLGGELRGRLFLKRDDSLPISGSIKARGGIHEVLQLACSIAEELSPGAPLKEVFDSPEFRARAARIKVAVGSTGNLGLSIGTIGPTLGFPTRVHMSVDAKQWKKELLRRRGSTVIEHEGLFSEAIAAARAETSREANAYFVDDEYSFGLLAGYAVAAHRLRAQLEAANIAVDASHPLHVYLPCGVGGGPGGVTFGLKHVFGDHVRCHFVEPVDSPCMLIGVATGLGRGASCYDLGLSGHTLADGLAVQRPSQLIVDHVSPMVGSFHTVTDEALLAAVSWLRESEGVFVEPSATAGLTAAWRVDSPPSATHLVWLTGGSLVPASEREQLLRGARKAAEALKAAAGAPATAFDAFPLEGA</sequence>
<dbReference type="PROSITE" id="PS00165">
    <property type="entry name" value="DEHYDRATASE_SER_THR"/>
    <property type="match status" value="1"/>
</dbReference>
<dbReference type="NCBIfam" id="TIGR02035">
    <property type="entry name" value="D_Ser_am_lyase"/>
    <property type="match status" value="1"/>
</dbReference>
<dbReference type="EMBL" id="CP004353">
    <property type="protein sequence ID" value="AHI22636.1"/>
    <property type="molecule type" value="Genomic_DNA"/>
</dbReference>
<dbReference type="GO" id="GO:0036088">
    <property type="term" value="P:D-serine catabolic process"/>
    <property type="evidence" value="ECO:0007669"/>
    <property type="project" value="TreeGrafter"/>
</dbReference>
<dbReference type="Gene3D" id="3.40.50.1100">
    <property type="match status" value="2"/>
</dbReference>
<feature type="domain" description="Tryptophan synthase beta chain-like PALP" evidence="5">
    <location>
        <begin position="78"/>
        <end position="379"/>
    </location>
</feature>
<evidence type="ECO:0000313" key="7">
    <source>
        <dbReference type="Proteomes" id="UP000019222"/>
    </source>
</evidence>
<dbReference type="KEGG" id="cvt:B843_06255"/>
<dbReference type="EC" id="4.3.1.18" evidence="4"/>
<evidence type="ECO:0000259" key="5">
    <source>
        <dbReference type="Pfam" id="PF00291"/>
    </source>
</evidence>
<keyword evidence="3 4" id="KW-0456">Lyase</keyword>
<comment type="catalytic activity">
    <reaction evidence="4">
        <text>D-serine = pyruvate + NH4(+)</text>
        <dbReference type="Rhea" id="RHEA:13977"/>
        <dbReference type="ChEBI" id="CHEBI:15361"/>
        <dbReference type="ChEBI" id="CHEBI:28938"/>
        <dbReference type="ChEBI" id="CHEBI:35247"/>
        <dbReference type="EC" id="4.3.1.18"/>
    </reaction>
</comment>
<name>W5Y068_9CORY</name>
<dbReference type="GO" id="GO:0030170">
    <property type="term" value="F:pyridoxal phosphate binding"/>
    <property type="evidence" value="ECO:0007669"/>
    <property type="project" value="InterPro"/>
</dbReference>
<gene>
    <name evidence="4" type="primary">dsdA</name>
    <name evidence="6" type="ORF">B843_06255</name>
</gene>
<evidence type="ECO:0000313" key="6">
    <source>
        <dbReference type="EMBL" id="AHI22636.1"/>
    </source>
</evidence>
<dbReference type="InterPro" id="IPR011780">
    <property type="entry name" value="D_Ser_am_lyase"/>
</dbReference>
<dbReference type="STRING" id="1224164.B843_06255"/>
<dbReference type="HAMAP" id="MF_01030">
    <property type="entry name" value="D_Ser_dehydrat"/>
    <property type="match status" value="1"/>
</dbReference>
<dbReference type="Proteomes" id="UP000019222">
    <property type="component" value="Chromosome"/>
</dbReference>
<dbReference type="GO" id="GO:0009097">
    <property type="term" value="P:isoleucine biosynthetic process"/>
    <property type="evidence" value="ECO:0007669"/>
    <property type="project" value="TreeGrafter"/>
</dbReference>
<dbReference type="GO" id="GO:0008721">
    <property type="term" value="F:D-serine ammonia-lyase activity"/>
    <property type="evidence" value="ECO:0007669"/>
    <property type="project" value="UniProtKB-EC"/>
</dbReference>
<dbReference type="Pfam" id="PF00291">
    <property type="entry name" value="PALP"/>
    <property type="match status" value="1"/>
</dbReference>
<dbReference type="HOGENOM" id="CLU_035707_0_0_11"/>
<dbReference type="SUPFAM" id="SSF53686">
    <property type="entry name" value="Tryptophan synthase beta subunit-like PLP-dependent enzymes"/>
    <property type="match status" value="1"/>
</dbReference>